<evidence type="ECO:0000259" key="17">
    <source>
        <dbReference type="PROSITE" id="PS50968"/>
    </source>
</evidence>
<evidence type="ECO:0000256" key="13">
    <source>
        <dbReference type="ARBA" id="ARBA00066801"/>
    </source>
</evidence>
<sequence length="1833" mass="201824">MVQDISELTRGWSVSDWIEFHCKSVPSASFDVLSKLLKSQKVAPEDPAWISLVSEAHLEHQWQILQSKSCKETLPLYGVPIAVKDNIDVYGVATTAACPAFSYQPSRDSKVVELLRDAGAVIIGKTNLDQFATGLVGCRSPYGKTPCAFSDKHVSGGSSAGSGSVVARGIVPLALGTDTAGSGRVPAALNNLIGLKPTKGVFSCQGVVPACKSLDCVSIFALNLSDAERAFKVMCQADERNDEYSRPYQTNPLQRYGSDVRVGIPNILPWFGETENPKLYASAVETLRSGGADVVTIDFEPLLELARCLYEGAWVAERYEATKDFLATNPPQDSLDPTVISIIKSGAKYSAADAFRFEYKRQGILRKVEALLATIDVLCVPTCPLNPTFDQVAKEPILVNSRQGTWTNFVNLADMAALAIPAGFRPDGLPTGITLIGKKFTDYALLDLARRFFDKKYPDGTRNYGIFTEKHVGIKDDELTGPTLTPEQSIKLAVVGAHLKGLPLHWQLEKCNATYLSSPKTAKKYKLYALPKIGPILKPGLRRVGEEAGSQIQLELYSVPLDKFGTFMSMVPEPLGIGSVELESGKWVKSFICEESGYLAKGAVDITSFGGFKSYVNYLQTQETESRRPFKTVLVANRGEIAVRIIKTLKKLKITSVAVYSEPDKYAQHVLDADVAIPLHGVSAAETYLDMDKIIKAAKETNTEAIIPGYGFLSENADFSDRCAREGIVFVGPAGDAIRKLGLKHSAREIAQKAGVPLVPGSPLVSSAAEAKKIAAELEYPIMVKSTAGGGGIGLQKVDSEDQIERVFETVQHQGKAFFGDAGVFLERFVENARHVEIQMMGDGYGKAIALGERDCSLQRRNQKVVEETPAPNFSEKTRSRMRKAAENLGSLLKYKCAGTVEFIYDERRDDFYFLEVNARLQVEHPITEAVTGLDLVEWMLRIAADQPMDFDSSHINVTGAAIEVRLYAENPVKDFRPSPGQLTEVKFPEWARVDTWVTKGTRVSAEYDPTLAKIIVHGKDRNDAILKMNKALNETAVYGCVTNLDYLRSIVSSEMFKEAKVATKVLDSYDYKPCAFEILSPGAHTSIQDYPGRLGYWRIGVPPSGPMDSYSFRLANRIVGNNSRAPGIEITLTGPKIRFHTEAIIAITGGAAPCTVNGSEVQQFTPLTVKRGDELAIGKLTTGCRCYLAIRSGIDVPEYLGSRSTFTLGELGGYNGRVLKLGDVLFLNQPGLEASTLPGPEYAPESPPTELIPVITAEKEWTIGVTCGPHGSPDFFKEESAKQFFSDTWKVHYNSNRFGVRLVGPKPKWARLDGGEGGLHPSNAHDYVYSIGALNFTGDEPVIVTCDGPSLGGFVCQAVVAEAEMWKVGQVRPGDQIKFAPINYKVARELKESQDQAISTFSRTALKTLTPELELPTFENAILAELPKSSDFSPKVTYRQAGDRYILVEYGNNEMDFNLSYRINRLIALVDRHKTVGIVEMSQGVRSVLIEYDGYKISQKDLLKTLIAYENEIHFDNNWSVKSKIIKLPMAFEDSKTIACVTRYQETIRSTAPWLPNNVDFIADVNGITRDDVRSMLYSARFMVLGLGDVFLSSPCAVPLDPRQRFLGSKYNPSRTFTERGAVGLGGMYMCIYAASSPGGYQLVGRTIPIWDKLMLAPNAKHPWMLSPFDQIEFYPVSEKELDKFSEDCENGQFTVNIQDGVFDHRDYLKWVQENIESIEEFQTNQVGEKSAEFAKLIQEANTELEKSQTSKPEAQEDYPEGAEFVYSEYSGRFWKPIVKEGDQVRANEGLVIVEAMKTEMVVVAPADGKVLKILHENGDVIDAGDVVAVLV</sequence>
<dbReference type="NCBIfam" id="TIGR00724">
    <property type="entry name" value="urea_amlyse_rel"/>
    <property type="match status" value="1"/>
</dbReference>
<dbReference type="GO" id="GO:0046872">
    <property type="term" value="F:metal ion binding"/>
    <property type="evidence" value="ECO:0007669"/>
    <property type="project" value="InterPro"/>
</dbReference>
<protein>
    <recommendedName>
        <fullName evidence="15">Urea amidolyase</fullName>
        <ecNumber evidence="13">3.5.1.54</ecNumber>
        <ecNumber evidence="14">6.3.4.6</ecNumber>
    </recommendedName>
</protein>
<evidence type="ECO:0000256" key="5">
    <source>
        <dbReference type="ARBA" id="ARBA00022801"/>
    </source>
</evidence>
<dbReference type="InterPro" id="IPR023631">
    <property type="entry name" value="Amidase_dom"/>
</dbReference>
<evidence type="ECO:0000256" key="14">
    <source>
        <dbReference type="ARBA" id="ARBA00066845"/>
    </source>
</evidence>
<comment type="pathway">
    <text evidence="11">Nitrogen metabolism; urea degradation; CO(2) and NH(3) from urea (allophanate route): step 2/2.</text>
</comment>
<keyword evidence="4 16" id="KW-0547">Nucleotide-binding</keyword>
<dbReference type="PROSITE" id="PS50968">
    <property type="entry name" value="BIOTINYL_LIPOYL"/>
    <property type="match status" value="1"/>
</dbReference>
<dbReference type="GO" id="GO:0005524">
    <property type="term" value="F:ATP binding"/>
    <property type="evidence" value="ECO:0007669"/>
    <property type="project" value="UniProtKB-UniRule"/>
</dbReference>
<comment type="cofactor">
    <cofactor evidence="1">
        <name>biotin</name>
        <dbReference type="ChEBI" id="CHEBI:57586"/>
    </cofactor>
</comment>
<evidence type="ECO:0000259" key="18">
    <source>
        <dbReference type="PROSITE" id="PS50975"/>
    </source>
</evidence>
<evidence type="ECO:0000256" key="4">
    <source>
        <dbReference type="ARBA" id="ARBA00022741"/>
    </source>
</evidence>
<dbReference type="Gene3D" id="2.40.50.100">
    <property type="match status" value="1"/>
</dbReference>
<gene>
    <name evidence="20" type="ORF">BN860_00188g</name>
</gene>
<reference evidence="21" key="1">
    <citation type="journal article" date="2013" name="Genome Announc.">
        <title>Genome sequence of the food spoilage yeast Zygosaccharomyces bailii CLIB 213(T).</title>
        <authorList>
            <person name="Galeote V."/>
            <person name="Bigey F."/>
            <person name="Devillers H."/>
            <person name="Neuveglise C."/>
            <person name="Dequin S."/>
        </authorList>
    </citation>
    <scope>NUCLEOTIDE SEQUENCE [LARGE SCALE GENOMIC DNA]</scope>
    <source>
        <strain evidence="21">CLIB 213 / ATCC 58445 / CBS 680 / CCRC 21525 / NBRC 1098 / NCYC 1416 / NRRL Y-2227</strain>
    </source>
</reference>
<evidence type="ECO:0000256" key="15">
    <source>
        <dbReference type="ARBA" id="ARBA00068809"/>
    </source>
</evidence>
<dbReference type="SMART" id="SM00797">
    <property type="entry name" value="AHS2"/>
    <property type="match status" value="1"/>
</dbReference>
<evidence type="ECO:0000256" key="12">
    <source>
        <dbReference type="ARBA" id="ARBA00060673"/>
    </source>
</evidence>
<dbReference type="SUPFAM" id="SSF52440">
    <property type="entry name" value="PreATP-grasp domain"/>
    <property type="match status" value="1"/>
</dbReference>
<dbReference type="CDD" id="cd06850">
    <property type="entry name" value="biotinyl_domain"/>
    <property type="match status" value="1"/>
</dbReference>
<dbReference type="NCBIfam" id="TIGR02713">
    <property type="entry name" value="allophanate_hyd"/>
    <property type="match status" value="1"/>
</dbReference>
<dbReference type="PROSITE" id="PS00867">
    <property type="entry name" value="CPSASE_2"/>
    <property type="match status" value="1"/>
</dbReference>
<dbReference type="PROSITE" id="PS00188">
    <property type="entry name" value="BIOTIN"/>
    <property type="match status" value="1"/>
</dbReference>
<dbReference type="SUPFAM" id="SSF75304">
    <property type="entry name" value="Amidase signature (AS) enzymes"/>
    <property type="match status" value="1"/>
</dbReference>
<dbReference type="Gene3D" id="3.30.470.20">
    <property type="entry name" value="ATP-grasp fold, B domain"/>
    <property type="match status" value="1"/>
</dbReference>
<keyword evidence="8" id="KW-0511">Multifunctional enzyme</keyword>
<evidence type="ECO:0000256" key="3">
    <source>
        <dbReference type="ARBA" id="ARBA00022598"/>
    </source>
</evidence>
<dbReference type="InterPro" id="IPR000089">
    <property type="entry name" value="Biotin_lipoyl"/>
</dbReference>
<dbReference type="EC" id="6.3.4.6" evidence="14"/>
<proteinExistence type="predicted"/>
<keyword evidence="5" id="KW-0378">Hydrolase</keyword>
<evidence type="ECO:0000256" key="11">
    <source>
        <dbReference type="ARBA" id="ARBA00060545"/>
    </source>
</evidence>
<dbReference type="InterPro" id="IPR011053">
    <property type="entry name" value="Single_hybrid_motif"/>
</dbReference>
<dbReference type="InterPro" id="IPR014085">
    <property type="entry name" value="Allophanate_hydrolase"/>
</dbReference>
<dbReference type="InterPro" id="IPR005482">
    <property type="entry name" value="Biotin_COase_C"/>
</dbReference>
<dbReference type="InterPro" id="IPR011054">
    <property type="entry name" value="Rudment_hybrid_motif"/>
</dbReference>
<name>A0A8J2XCC5_ZYGB2</name>
<dbReference type="PROSITE" id="PS50975">
    <property type="entry name" value="ATP_GRASP"/>
    <property type="match status" value="1"/>
</dbReference>
<dbReference type="InterPro" id="IPR003778">
    <property type="entry name" value="CT_A_B"/>
</dbReference>
<evidence type="ECO:0000256" key="9">
    <source>
        <dbReference type="ARBA" id="ARBA00051032"/>
    </source>
</evidence>
<comment type="catalytic activity">
    <reaction evidence="9">
        <text>urea + hydrogencarbonate + ATP = urea-1-carboxylate + ADP + phosphate + H(+)</text>
        <dbReference type="Rhea" id="RHEA:20896"/>
        <dbReference type="ChEBI" id="CHEBI:15378"/>
        <dbReference type="ChEBI" id="CHEBI:15832"/>
        <dbReference type="ChEBI" id="CHEBI:16199"/>
        <dbReference type="ChEBI" id="CHEBI:17544"/>
        <dbReference type="ChEBI" id="CHEBI:30616"/>
        <dbReference type="ChEBI" id="CHEBI:43474"/>
        <dbReference type="ChEBI" id="CHEBI:456216"/>
        <dbReference type="EC" id="6.3.4.6"/>
    </reaction>
</comment>
<dbReference type="InterPro" id="IPR011764">
    <property type="entry name" value="Biotin_carboxylation_dom"/>
</dbReference>
<dbReference type="Gene3D" id="3.30.1360.40">
    <property type="match status" value="1"/>
</dbReference>
<feature type="domain" description="Lipoyl-binding" evidence="17">
    <location>
        <begin position="1755"/>
        <end position="1833"/>
    </location>
</feature>
<dbReference type="EMBL" id="HG316461">
    <property type="protein sequence ID" value="CDF90670.1"/>
    <property type="molecule type" value="Genomic_DNA"/>
</dbReference>
<dbReference type="GO" id="GO:0004847">
    <property type="term" value="F:urea carboxylase activity"/>
    <property type="evidence" value="ECO:0007669"/>
    <property type="project" value="UniProtKB-EC"/>
</dbReference>
<feature type="domain" description="Biotin carboxylation" evidence="19">
    <location>
        <begin position="629"/>
        <end position="1072"/>
    </location>
</feature>
<dbReference type="InterPro" id="IPR001882">
    <property type="entry name" value="Biotin_BS"/>
</dbReference>
<keyword evidence="7" id="KW-0092">Biotin</keyword>
<dbReference type="FunFam" id="3.10.490.10:FF:000010">
    <property type="entry name" value="Urea amidolyase"/>
    <property type="match status" value="1"/>
</dbReference>
<dbReference type="InterPro" id="IPR005479">
    <property type="entry name" value="CPAse_ATP-bd"/>
</dbReference>
<evidence type="ECO:0000256" key="1">
    <source>
        <dbReference type="ARBA" id="ARBA00001953"/>
    </source>
</evidence>
<dbReference type="InterPro" id="IPR011761">
    <property type="entry name" value="ATP-grasp"/>
</dbReference>
<dbReference type="NCBIfam" id="NF006043">
    <property type="entry name" value="PRK08186.1"/>
    <property type="match status" value="1"/>
</dbReference>
<comment type="catalytic activity">
    <reaction evidence="10">
        <text>urea-1-carboxylate + H2O + 3 H(+) = 2 NH4(+) + 2 CO2</text>
        <dbReference type="Rhea" id="RHEA:19029"/>
        <dbReference type="ChEBI" id="CHEBI:15377"/>
        <dbReference type="ChEBI" id="CHEBI:15378"/>
        <dbReference type="ChEBI" id="CHEBI:15832"/>
        <dbReference type="ChEBI" id="CHEBI:16526"/>
        <dbReference type="ChEBI" id="CHEBI:28938"/>
        <dbReference type="EC" id="3.5.1.54"/>
    </reaction>
</comment>
<dbReference type="Pfam" id="PF00364">
    <property type="entry name" value="Biotin_lipoyl"/>
    <property type="match status" value="1"/>
</dbReference>
<comment type="subunit">
    <text evidence="2">Monomer.</text>
</comment>
<dbReference type="Pfam" id="PF00289">
    <property type="entry name" value="Biotin_carb_N"/>
    <property type="match status" value="1"/>
</dbReference>
<keyword evidence="6 16" id="KW-0067">ATP-binding</keyword>
<dbReference type="Gene3D" id="1.20.58.1700">
    <property type="match status" value="1"/>
</dbReference>
<organism evidence="20 21">
    <name type="scientific">Zygosaccharomyces bailii (strain CLIB 213 / ATCC 58445 / CBS 680 / BCRC 21525 / NBRC 1098 / NCYC 1416 / NRRL Y-2227)</name>
    <dbReference type="NCBI Taxonomy" id="1333698"/>
    <lineage>
        <taxon>Eukaryota</taxon>
        <taxon>Fungi</taxon>
        <taxon>Dikarya</taxon>
        <taxon>Ascomycota</taxon>
        <taxon>Saccharomycotina</taxon>
        <taxon>Saccharomycetes</taxon>
        <taxon>Saccharomycetales</taxon>
        <taxon>Saccharomycetaceae</taxon>
        <taxon>Zygosaccharomyces</taxon>
    </lineage>
</organism>
<comment type="pathway">
    <text evidence="12">Nitrogen metabolism; urea degradation; CO(2) and NH(3) from urea (allophanate route): step 1/2.</text>
</comment>
<dbReference type="SMART" id="SM00878">
    <property type="entry name" value="Biotin_carb_C"/>
    <property type="match status" value="1"/>
</dbReference>
<dbReference type="FunFam" id="3.40.50.20:FF:000010">
    <property type="entry name" value="Propionyl-CoA carboxylase subunit alpha"/>
    <property type="match status" value="1"/>
</dbReference>
<dbReference type="OrthoDB" id="196847at2759"/>
<dbReference type="SUPFAM" id="SSF50891">
    <property type="entry name" value="Cyclophilin-like"/>
    <property type="match status" value="2"/>
</dbReference>
<dbReference type="SUPFAM" id="SSF51246">
    <property type="entry name" value="Rudiment single hybrid motif"/>
    <property type="match status" value="1"/>
</dbReference>
<dbReference type="Pfam" id="PF02682">
    <property type="entry name" value="CT_C_D"/>
    <property type="match status" value="1"/>
</dbReference>
<dbReference type="SUPFAM" id="SSF56059">
    <property type="entry name" value="Glutathione synthetase ATP-binding domain-like"/>
    <property type="match status" value="1"/>
</dbReference>
<dbReference type="SUPFAM" id="SSF160467">
    <property type="entry name" value="PH0987 N-terminal domain-like"/>
    <property type="match status" value="1"/>
</dbReference>
<dbReference type="GO" id="GO:0044281">
    <property type="term" value="P:small molecule metabolic process"/>
    <property type="evidence" value="ECO:0007669"/>
    <property type="project" value="UniProtKB-ARBA"/>
</dbReference>
<dbReference type="InterPro" id="IPR050856">
    <property type="entry name" value="Biotin_carboxylase_complex"/>
</dbReference>
<dbReference type="Pfam" id="PF21986">
    <property type="entry name" value="AH_C"/>
    <property type="match status" value="1"/>
</dbReference>
<accession>A0A8J2XCC5</accession>
<dbReference type="InterPro" id="IPR005481">
    <property type="entry name" value="BC-like_N"/>
</dbReference>
<dbReference type="Pfam" id="PF02786">
    <property type="entry name" value="CPSase_L_D2"/>
    <property type="match status" value="1"/>
</dbReference>
<dbReference type="Pfam" id="PF01425">
    <property type="entry name" value="Amidase"/>
    <property type="match status" value="1"/>
</dbReference>
<dbReference type="GO" id="GO:0004039">
    <property type="term" value="F:allophanate hydrolase activity"/>
    <property type="evidence" value="ECO:0007669"/>
    <property type="project" value="UniProtKB-EC"/>
</dbReference>
<dbReference type="PANTHER" id="PTHR18866">
    <property type="entry name" value="CARBOXYLASE:PYRUVATE/ACETYL-COA/PROPIONYL-COA CARBOXYLASE"/>
    <property type="match status" value="1"/>
</dbReference>
<keyword evidence="21" id="KW-1185">Reference proteome</keyword>
<dbReference type="SMART" id="SM00796">
    <property type="entry name" value="AHS1"/>
    <property type="match status" value="1"/>
</dbReference>
<feature type="domain" description="ATP-grasp" evidence="18">
    <location>
        <begin position="748"/>
        <end position="945"/>
    </location>
</feature>
<dbReference type="PROSITE" id="PS50979">
    <property type="entry name" value="BC"/>
    <property type="match status" value="1"/>
</dbReference>
<keyword evidence="3" id="KW-0436">Ligase</keyword>
<dbReference type="PROSITE" id="PS00866">
    <property type="entry name" value="CPSASE_1"/>
    <property type="match status" value="1"/>
</dbReference>
<dbReference type="Pfam" id="PF02785">
    <property type="entry name" value="Biotin_carb_C"/>
    <property type="match status" value="1"/>
</dbReference>
<evidence type="ECO:0000256" key="8">
    <source>
        <dbReference type="ARBA" id="ARBA00023268"/>
    </source>
</evidence>
<evidence type="ECO:0000256" key="10">
    <source>
        <dbReference type="ARBA" id="ARBA00052931"/>
    </source>
</evidence>
<evidence type="ECO:0000313" key="21">
    <source>
        <dbReference type="Proteomes" id="UP000019375"/>
    </source>
</evidence>
<dbReference type="PANTHER" id="PTHR18866:SF128">
    <property type="entry name" value="UREA AMIDOLYASE"/>
    <property type="match status" value="1"/>
</dbReference>
<dbReference type="InterPro" id="IPR014084">
    <property type="entry name" value="Urea_COase"/>
</dbReference>
<evidence type="ECO:0000256" key="6">
    <source>
        <dbReference type="ARBA" id="ARBA00022840"/>
    </source>
</evidence>
<dbReference type="EC" id="3.5.1.54" evidence="13"/>
<dbReference type="InterPro" id="IPR036928">
    <property type="entry name" value="AS_sf"/>
</dbReference>
<dbReference type="InterPro" id="IPR016185">
    <property type="entry name" value="PreATP-grasp_dom_sf"/>
</dbReference>
<dbReference type="Gene3D" id="3.10.490.10">
    <property type="entry name" value="Gamma-glutamyl cyclotransferase-like"/>
    <property type="match status" value="1"/>
</dbReference>
<dbReference type="Proteomes" id="UP000019375">
    <property type="component" value="Unassembled WGS sequence"/>
</dbReference>
<dbReference type="NCBIfam" id="TIGR02712">
    <property type="entry name" value="urea_carbox"/>
    <property type="match status" value="1"/>
</dbReference>
<evidence type="ECO:0000259" key="19">
    <source>
        <dbReference type="PROSITE" id="PS50979"/>
    </source>
</evidence>
<dbReference type="InterPro" id="IPR053844">
    <property type="entry name" value="AH_C"/>
</dbReference>
<evidence type="ECO:0000256" key="7">
    <source>
        <dbReference type="ARBA" id="ARBA00023267"/>
    </source>
</evidence>
<dbReference type="Gene3D" id="2.40.100.10">
    <property type="entry name" value="Cyclophilin-like"/>
    <property type="match status" value="2"/>
</dbReference>
<dbReference type="Gene3D" id="3.90.1300.10">
    <property type="entry name" value="Amidase signature (AS) domain"/>
    <property type="match status" value="1"/>
</dbReference>
<evidence type="ECO:0000256" key="16">
    <source>
        <dbReference type="PROSITE-ProRule" id="PRU00409"/>
    </source>
</evidence>
<dbReference type="InterPro" id="IPR003833">
    <property type="entry name" value="CT_C_D"/>
</dbReference>
<evidence type="ECO:0000313" key="20">
    <source>
        <dbReference type="EMBL" id="CDF90670.1"/>
    </source>
</evidence>
<dbReference type="InterPro" id="IPR029000">
    <property type="entry name" value="Cyclophilin-like_dom_sf"/>
</dbReference>
<dbReference type="SUPFAM" id="SSF51230">
    <property type="entry name" value="Single hybrid motif"/>
    <property type="match status" value="1"/>
</dbReference>
<dbReference type="Pfam" id="PF02626">
    <property type="entry name" value="CT_A_B"/>
    <property type="match status" value="1"/>
</dbReference>
<evidence type="ECO:0000256" key="2">
    <source>
        <dbReference type="ARBA" id="ARBA00011245"/>
    </source>
</evidence>